<dbReference type="eggNOG" id="COG3307">
    <property type="taxonomic scope" value="Bacteria"/>
</dbReference>
<dbReference type="HOGENOM" id="CLU_049451_0_1_0"/>
<proteinExistence type="predicted"/>
<keyword evidence="4 5" id="KW-0472">Membrane</keyword>
<feature type="transmembrane region" description="Helical" evidence="5">
    <location>
        <begin position="207"/>
        <end position="223"/>
    </location>
</feature>
<feature type="transmembrane region" description="Helical" evidence="5">
    <location>
        <begin position="100"/>
        <end position="118"/>
    </location>
</feature>
<evidence type="ECO:0000313" key="8">
    <source>
        <dbReference type="Proteomes" id="UP000002012"/>
    </source>
</evidence>
<evidence type="ECO:0000256" key="1">
    <source>
        <dbReference type="ARBA" id="ARBA00004141"/>
    </source>
</evidence>
<dbReference type="PANTHER" id="PTHR37422:SF17">
    <property type="entry name" value="O-ANTIGEN LIGASE"/>
    <property type="match status" value="1"/>
</dbReference>
<feature type="transmembrane region" description="Helical" evidence="5">
    <location>
        <begin position="138"/>
        <end position="157"/>
    </location>
</feature>
<dbReference type="EMBL" id="CP001968">
    <property type="protein sequence ID" value="ADD69495.1"/>
    <property type="molecule type" value="Genomic_DNA"/>
</dbReference>
<dbReference type="AlphaFoldDB" id="D4H5Q4"/>
<protein>
    <submittedName>
        <fullName evidence="7">O-antigen polymerase</fullName>
    </submittedName>
</protein>
<accession>D4H5Q4</accession>
<dbReference type="InterPro" id="IPR007016">
    <property type="entry name" value="O-antigen_ligase-rel_domated"/>
</dbReference>
<organism evidence="7 8">
    <name type="scientific">Denitrovibrio acetiphilus (strain DSM 12809 / NBRC 114555 / N2460)</name>
    <dbReference type="NCBI Taxonomy" id="522772"/>
    <lineage>
        <taxon>Bacteria</taxon>
        <taxon>Pseudomonadati</taxon>
        <taxon>Deferribacterota</taxon>
        <taxon>Deferribacteres</taxon>
        <taxon>Deferribacterales</taxon>
        <taxon>Geovibrionaceae</taxon>
        <taxon>Denitrovibrio</taxon>
    </lineage>
</organism>
<dbReference type="Pfam" id="PF04932">
    <property type="entry name" value="Wzy_C"/>
    <property type="match status" value="1"/>
</dbReference>
<dbReference type="PANTHER" id="PTHR37422">
    <property type="entry name" value="TEICHURONIC ACID BIOSYNTHESIS PROTEIN TUAE"/>
    <property type="match status" value="1"/>
</dbReference>
<evidence type="ECO:0000259" key="6">
    <source>
        <dbReference type="Pfam" id="PF04932"/>
    </source>
</evidence>
<reference evidence="7 8" key="1">
    <citation type="journal article" date="2010" name="Stand. Genomic Sci.">
        <title>Complete genome sequence of Denitrovibrio acetiphilus type strain (N2460).</title>
        <authorList>
            <person name="Kiss H."/>
            <person name="Lang E."/>
            <person name="Lapidus A."/>
            <person name="Copeland A."/>
            <person name="Nolan M."/>
            <person name="Glavina Del Rio T."/>
            <person name="Chen F."/>
            <person name="Lucas S."/>
            <person name="Tice H."/>
            <person name="Cheng J.F."/>
            <person name="Han C."/>
            <person name="Goodwin L."/>
            <person name="Pitluck S."/>
            <person name="Liolios K."/>
            <person name="Pati A."/>
            <person name="Ivanova N."/>
            <person name="Mavromatis K."/>
            <person name="Chen A."/>
            <person name="Palaniappan K."/>
            <person name="Land M."/>
            <person name="Hauser L."/>
            <person name="Chang Y.J."/>
            <person name="Jeffries C.D."/>
            <person name="Detter J.C."/>
            <person name="Brettin T."/>
            <person name="Spring S."/>
            <person name="Rohde M."/>
            <person name="Goker M."/>
            <person name="Woyke T."/>
            <person name="Bristow J."/>
            <person name="Eisen J.A."/>
            <person name="Markowitz V."/>
            <person name="Hugenholtz P."/>
            <person name="Kyrpides N.C."/>
            <person name="Klenk H.P."/>
        </authorList>
    </citation>
    <scope>NUCLEOTIDE SEQUENCE [LARGE SCALE GENOMIC DNA]</scope>
    <source>
        <strain evidence="8">DSM 12809 / NBRC 114555 / N2460</strain>
    </source>
</reference>
<dbReference type="RefSeq" id="WP_013011988.1">
    <property type="nucleotide sequence ID" value="NC_013943.1"/>
</dbReference>
<evidence type="ECO:0000256" key="2">
    <source>
        <dbReference type="ARBA" id="ARBA00022692"/>
    </source>
</evidence>
<dbReference type="STRING" id="522772.Dacet_2741"/>
<dbReference type="InterPro" id="IPR051533">
    <property type="entry name" value="WaaL-like"/>
</dbReference>
<evidence type="ECO:0000256" key="5">
    <source>
        <dbReference type="SAM" id="Phobius"/>
    </source>
</evidence>
<dbReference type="Proteomes" id="UP000002012">
    <property type="component" value="Chromosome"/>
</dbReference>
<keyword evidence="2 5" id="KW-0812">Transmembrane</keyword>
<comment type="subcellular location">
    <subcellularLocation>
        <location evidence="1">Membrane</location>
        <topology evidence="1">Multi-pass membrane protein</topology>
    </subcellularLocation>
</comment>
<feature type="transmembrane region" description="Helical" evidence="5">
    <location>
        <begin position="49"/>
        <end position="68"/>
    </location>
</feature>
<evidence type="ECO:0000256" key="3">
    <source>
        <dbReference type="ARBA" id="ARBA00022989"/>
    </source>
</evidence>
<dbReference type="OrthoDB" id="9795248at2"/>
<keyword evidence="3 5" id="KW-1133">Transmembrane helix</keyword>
<dbReference type="InParanoid" id="D4H5Q4"/>
<keyword evidence="8" id="KW-1185">Reference proteome</keyword>
<gene>
    <name evidence="7" type="ordered locus">Dacet_2741</name>
</gene>
<feature type="transmembrane region" description="Helical" evidence="5">
    <location>
        <begin position="164"/>
        <end position="180"/>
    </location>
</feature>
<feature type="transmembrane region" description="Helical" evidence="5">
    <location>
        <begin position="74"/>
        <end position="93"/>
    </location>
</feature>
<dbReference type="PaxDb" id="522772-Dacet_2741"/>
<sequence>MAIDILLKFGALANPVSISAAEGTFGLIILIAIYKIYKTKDYSVFKKGFFIFFLLMVVAEIISTFIGVNPGKSLPRLKSFWVLLYLPVIYVVFEGRDKAGYLMWLFAGGILTTVFGLYEYFSGKVDRLQGFLTHSLTYGNVAALICITALGLLVMKLYKNKKQLALTVATFLICLVGLVLSGSRGPIFSLLITGFALVVYRYHLKGVVGGIVLIALICGGIYADPQVRERFTVTIDNIHKTESSIGTRLVLWEAASEAIMLRPFFGYGKGNFKDEVSKYINVPTSSRAHAHNSYIQYTFLHGFFGLFALLGFIGTLMWEIYRRSKCSPFIKVGMFVFVVFLLEGLTENNLSDSEVVMTCLSVVGLTLAPGRPSIGVAEKCDETETDHDVS</sequence>
<dbReference type="KEGG" id="dap:Dacet_2741"/>
<evidence type="ECO:0000256" key="4">
    <source>
        <dbReference type="ARBA" id="ARBA00023136"/>
    </source>
</evidence>
<feature type="domain" description="O-antigen ligase-related" evidence="6">
    <location>
        <begin position="170"/>
        <end position="310"/>
    </location>
</feature>
<feature type="transmembrane region" description="Helical" evidence="5">
    <location>
        <begin position="16"/>
        <end position="37"/>
    </location>
</feature>
<evidence type="ECO:0000313" key="7">
    <source>
        <dbReference type="EMBL" id="ADD69495.1"/>
    </source>
</evidence>
<feature type="transmembrane region" description="Helical" evidence="5">
    <location>
        <begin position="294"/>
        <end position="317"/>
    </location>
</feature>
<dbReference type="GO" id="GO:0016020">
    <property type="term" value="C:membrane"/>
    <property type="evidence" value="ECO:0007669"/>
    <property type="project" value="UniProtKB-SubCell"/>
</dbReference>
<name>D4H5Q4_DENA2</name>